<feature type="transmembrane region" description="Helical" evidence="3">
    <location>
        <begin position="1276"/>
        <end position="1296"/>
    </location>
</feature>
<organism evidence="5">
    <name type="scientific">Hexamita inflata</name>
    <dbReference type="NCBI Taxonomy" id="28002"/>
    <lineage>
        <taxon>Eukaryota</taxon>
        <taxon>Metamonada</taxon>
        <taxon>Diplomonadida</taxon>
        <taxon>Hexamitidae</taxon>
        <taxon>Hexamitinae</taxon>
        <taxon>Hexamita</taxon>
    </lineage>
</organism>
<evidence type="ECO:0000313" key="8">
    <source>
        <dbReference type="EMBL" id="CAL6013530.1"/>
    </source>
</evidence>
<dbReference type="Proteomes" id="UP001642409">
    <property type="component" value="Unassembled WGS sequence"/>
</dbReference>
<dbReference type="GO" id="GO:0005524">
    <property type="term" value="F:ATP binding"/>
    <property type="evidence" value="ECO:0007669"/>
    <property type="project" value="UniProtKB-KW"/>
</dbReference>
<dbReference type="Pfam" id="PF00005">
    <property type="entry name" value="ABC_tran"/>
    <property type="match status" value="2"/>
</dbReference>
<dbReference type="InterPro" id="IPR003593">
    <property type="entry name" value="AAA+_ATPase"/>
</dbReference>
<dbReference type="PROSITE" id="PS00211">
    <property type="entry name" value="ABC_TRANSPORTER_1"/>
    <property type="match status" value="2"/>
</dbReference>
<dbReference type="PROSITE" id="PS50893">
    <property type="entry name" value="ABC_TRANSPORTER_2"/>
    <property type="match status" value="2"/>
</dbReference>
<evidence type="ECO:0000313" key="5">
    <source>
        <dbReference type="EMBL" id="CAI9948801.1"/>
    </source>
</evidence>
<gene>
    <name evidence="7" type="ORF">HINF_LOCUS21183</name>
    <name evidence="8" type="ORF">HINF_LOCUS23835</name>
    <name evidence="5" type="ORF">HINF_LOCUS36446</name>
    <name evidence="6" type="ORF">HINF_LOCUS51054</name>
</gene>
<dbReference type="InterPro" id="IPR003439">
    <property type="entry name" value="ABC_transporter-like_ATP-bd"/>
</dbReference>
<accession>A0AA86Q1A1</accession>
<dbReference type="GO" id="GO:0016887">
    <property type="term" value="F:ATP hydrolysis activity"/>
    <property type="evidence" value="ECO:0007669"/>
    <property type="project" value="InterPro"/>
</dbReference>
<feature type="transmembrane region" description="Helical" evidence="3">
    <location>
        <begin position="1303"/>
        <end position="1326"/>
    </location>
</feature>
<evidence type="ECO:0000256" key="2">
    <source>
        <dbReference type="ARBA" id="ARBA00022840"/>
    </source>
</evidence>
<dbReference type="InterPro" id="IPR027417">
    <property type="entry name" value="P-loop_NTPase"/>
</dbReference>
<feature type="transmembrane region" description="Helical" evidence="3">
    <location>
        <begin position="841"/>
        <end position="861"/>
    </location>
</feature>
<feature type="transmembrane region" description="Helical" evidence="3">
    <location>
        <begin position="329"/>
        <end position="352"/>
    </location>
</feature>
<keyword evidence="3" id="KW-0812">Transmembrane</keyword>
<evidence type="ECO:0000256" key="1">
    <source>
        <dbReference type="ARBA" id="ARBA00022741"/>
    </source>
</evidence>
<comment type="caution">
    <text evidence="5">The sequence shown here is derived from an EMBL/GenBank/DDBJ whole genome shotgun (WGS) entry which is preliminary data.</text>
</comment>
<feature type="transmembrane region" description="Helical" evidence="3">
    <location>
        <begin position="1171"/>
        <end position="1191"/>
    </location>
</feature>
<reference evidence="5" key="1">
    <citation type="submission" date="2023-06" db="EMBL/GenBank/DDBJ databases">
        <authorList>
            <person name="Kurt Z."/>
        </authorList>
    </citation>
    <scope>NUCLEOTIDE SEQUENCE</scope>
</reference>
<feature type="transmembrane region" description="Helical" evidence="3">
    <location>
        <begin position="12"/>
        <end position="35"/>
    </location>
</feature>
<protein>
    <submittedName>
        <fullName evidence="5">ABC transporter family protein</fullName>
    </submittedName>
    <submittedName>
        <fullName evidence="7">ABC_transporter family protein</fullName>
    </submittedName>
</protein>
<sequence length="1617" mass="184072">MLQFIKVQMKESIVLLLVLLIGPALFTALFCFLVVSSKGEQQIMPYSQHEMKQFPELLRKLPIAFTPVNADTTRIMDGVKQQLGFTDVRHFVDLPTMQSHFVEANLRGVADDSIQKFEELIQANEAALPFTLDKNAFHTFLTTDYKQNYLNLPISAPPAAEPLLFGIHFDYSADHMNYSVYFNQQLLQDYQYKNVDTFSRYFTAANEATFTPYGFFVQSAIENQLLPTPLTHRLGAISRQDSSSSTPYIIFQLACVLPSIAPGVLFQIFSAQLRQQFARLPKRLGAGEIRYSIFIFMLGFVLIAISMFLQMLASNFFKVEPFYVFPVNSWIVFSILKSLTQISFCMFLSIIIQSQTGQVIAQLLLSFAFSTFSMVISINKGGYKNMFDGQFMGKNLIWAVFCILPPLTLFGISDWWAGLDFLYFTSDAEKTLKNLVKAGTRLVWTQDKKVQFEYPEFSDLCIAVCIQSLVIFILVVYLSKVLNQANQIGLPPLFFLDKKFFKLSKRTAAVPHDAEVNDKTLTFSGVSKKYGSCKKQKEVLRDISFSARTGQIVGLMGLSGCGKTTICRITQHEIQAGRGSQIKFEDMDLLDQYSSLYTHVVASCPQDKSNIMQNASIKDNIRVCKEYIRWTEKSIDMDGYIENLTKILKLAEHQDKKYDELSGGMQRRLSLLIALIQTPQVLVLDEITANVDPQLKHDIWNVLNDYQQKFNRIIVITSHDSFELQYICSNVVHIHDGVVQTNSSVFQMLKDKGMKEHTASINELFERTTPLNNETPTGQVKKCKSESVILEPVSVQPAVIKDINEGVVQFSSKQIIREKRKINYLSFAFKIRSFWHLNNRFMIPILLIGLTIIFGFIYLVIFGTKSYLDKTLPSTVLQSLITKYAITSQADFQQALKNPAFNEVQISKQAPTTLSMQTLKNLVFFDSLSQYQMSLGDYSMFVGEMMMPHQYVNYLVQDGADVDPVAQYKAVFQQTACTSLDYHVSSAVHSGCSAPVLQDFVPRVADFGGQAFNTPIYVNFSSMKKAKEYISKHAPEKEYNFKYLDQTLDFQISRFVPYPLSIIDHHGDVIDVYVRTPAVSLAIEKFTDISVPKMFYSVCQWSNIFNTAVDSNVTSIVNYENDFLTKYHSKLIKKNDPSWKYLSANFIQQPYIKQQQDISFIQKIDKGQLQFGYFYSLALCLLILSTINSYYHDSAKILRNQLEGIGQLQVKQILSQVVVNFLQILATVIIFVVVFLIFDSTPQHLNWKIYLTLILEAFSHAVLLQVYLLIFNNLSTLILVMCATFALSFFMIGYLNMGQYQSLILTIVLPGYYFFYMASKLSYMYYYHAYEWTYPIILNIAELVIALFIVYAKGRKQNKKQIQTDVMIDAKNVCAGYKKTKILKNMTVQLRKGESISLIGNNGCGKTTFIKCVLHQLKFSGELTHTDDIAIIPQDDIVFKDLTVKQYFKAVGTYDEKLLAQLGMMDCLDQKYQQLSGGQRRRLSIALVLSLNPSVLVLDEVTAGSDFIMKKAIWDSINQLSQTKIIITHDMAEVKMNGDKICVLKKGVSSMLENTQVGWMVVVYDCLPAEPGFAPFFDKFVKKIESQAELHRVVAALEAEQRVFTIEENGLEVVFLE</sequence>
<feature type="domain" description="ABC transporter" evidence="4">
    <location>
        <begin position="1368"/>
        <end position="1571"/>
    </location>
</feature>
<reference evidence="7 9" key="2">
    <citation type="submission" date="2024-07" db="EMBL/GenBank/DDBJ databases">
        <authorList>
            <person name="Akdeniz Z."/>
        </authorList>
    </citation>
    <scope>NUCLEOTIDE SEQUENCE [LARGE SCALE GENOMIC DNA]</scope>
</reference>
<dbReference type="Gene3D" id="3.40.50.300">
    <property type="entry name" value="P-loop containing nucleotide triphosphate hydrolases"/>
    <property type="match status" value="2"/>
</dbReference>
<feature type="domain" description="ABC transporter" evidence="4">
    <location>
        <begin position="521"/>
        <end position="761"/>
    </location>
</feature>
<keyword evidence="9" id="KW-1185">Reference proteome</keyword>
<dbReference type="EMBL" id="CAXDID020000057">
    <property type="protein sequence ID" value="CAL6008563.1"/>
    <property type="molecule type" value="Genomic_DNA"/>
</dbReference>
<feature type="transmembrane region" description="Helical" evidence="3">
    <location>
        <begin position="1217"/>
        <end position="1238"/>
    </location>
</feature>
<dbReference type="EMBL" id="CAXDID020000068">
    <property type="protein sequence ID" value="CAL6013530.1"/>
    <property type="molecule type" value="Genomic_DNA"/>
</dbReference>
<feature type="transmembrane region" description="Helical" evidence="3">
    <location>
        <begin position="289"/>
        <end position="309"/>
    </location>
</feature>
<dbReference type="PANTHER" id="PTHR43038:SF3">
    <property type="entry name" value="ABC TRANSPORTER G FAMILY MEMBER 20 ISOFORM X1"/>
    <property type="match status" value="1"/>
</dbReference>
<evidence type="ECO:0000313" key="7">
    <source>
        <dbReference type="EMBL" id="CAL6008563.1"/>
    </source>
</evidence>
<feature type="transmembrane region" description="Helical" evidence="3">
    <location>
        <begin position="248"/>
        <end position="269"/>
    </location>
</feature>
<feature type="transmembrane region" description="Helical" evidence="3">
    <location>
        <begin position="1332"/>
        <end position="1352"/>
    </location>
</feature>
<dbReference type="InterPro" id="IPR017871">
    <property type="entry name" value="ABC_transporter-like_CS"/>
</dbReference>
<proteinExistence type="predicted"/>
<keyword evidence="3" id="KW-0472">Membrane</keyword>
<name>A0AA86Q1A1_9EUKA</name>
<keyword evidence="2" id="KW-0067">ATP-binding</keyword>
<dbReference type="EMBL" id="CATOUU010000967">
    <property type="protein sequence ID" value="CAI9963409.1"/>
    <property type="molecule type" value="Genomic_DNA"/>
</dbReference>
<dbReference type="SUPFAM" id="SSF52540">
    <property type="entry name" value="P-loop containing nucleoside triphosphate hydrolases"/>
    <property type="match status" value="2"/>
</dbReference>
<keyword evidence="3" id="KW-1133">Transmembrane helix</keyword>
<dbReference type="SMART" id="SM00382">
    <property type="entry name" value="AAA"/>
    <property type="match status" value="2"/>
</dbReference>
<evidence type="ECO:0000256" key="3">
    <source>
        <dbReference type="SAM" id="Phobius"/>
    </source>
</evidence>
<dbReference type="PANTHER" id="PTHR43038">
    <property type="entry name" value="ATP-BINDING CASSETTE, SUB-FAMILY H, MEMBER 1"/>
    <property type="match status" value="1"/>
</dbReference>
<feature type="transmembrane region" description="Helical" evidence="3">
    <location>
        <begin position="1250"/>
        <end position="1270"/>
    </location>
</feature>
<keyword evidence="1" id="KW-0547">Nucleotide-binding</keyword>
<evidence type="ECO:0000313" key="6">
    <source>
        <dbReference type="EMBL" id="CAI9963409.1"/>
    </source>
</evidence>
<feature type="transmembrane region" description="Helical" evidence="3">
    <location>
        <begin position="396"/>
        <end position="417"/>
    </location>
</feature>
<feature type="transmembrane region" description="Helical" evidence="3">
    <location>
        <begin position="457"/>
        <end position="478"/>
    </location>
</feature>
<evidence type="ECO:0000259" key="4">
    <source>
        <dbReference type="PROSITE" id="PS50893"/>
    </source>
</evidence>
<evidence type="ECO:0000313" key="9">
    <source>
        <dbReference type="Proteomes" id="UP001642409"/>
    </source>
</evidence>
<dbReference type="EMBL" id="CATOUU010000790">
    <property type="protein sequence ID" value="CAI9948801.1"/>
    <property type="molecule type" value="Genomic_DNA"/>
</dbReference>